<evidence type="ECO:0000313" key="2">
    <source>
        <dbReference type="Proteomes" id="UP001253545"/>
    </source>
</evidence>
<protein>
    <submittedName>
        <fullName evidence="1">Uncharacterized protein</fullName>
    </submittedName>
</protein>
<accession>A0ABU2ZMF9</accession>
<gene>
    <name evidence="1" type="ORF">RM552_02940</name>
</gene>
<keyword evidence="2" id="KW-1185">Reference proteome</keyword>
<sequence length="130" mass="14663">MKTTLKPAGQPSKISNFINAELDHSDTPSELADINKHLLKLFNCNVEQDADGTLSQAIDEDIEKFILKRANLVESLLNTLQEQQKLSFARKEIDINKVLLGAVELKRKHVRENLANISKASKAIKEYHQV</sequence>
<proteinExistence type="predicted"/>
<reference evidence="1 2" key="1">
    <citation type="submission" date="2023-09" db="EMBL/GenBank/DDBJ databases">
        <authorList>
            <person name="Rey-Velasco X."/>
        </authorList>
    </citation>
    <scope>NUCLEOTIDE SEQUENCE [LARGE SCALE GENOMIC DNA]</scope>
    <source>
        <strain evidence="1 2">P117</strain>
    </source>
</reference>
<comment type="caution">
    <text evidence="1">The sequence shown here is derived from an EMBL/GenBank/DDBJ whole genome shotgun (WGS) entry which is preliminary data.</text>
</comment>
<organism evidence="1 2">
    <name type="scientific">Glaciecola petra</name>
    <dbReference type="NCBI Taxonomy" id="3075602"/>
    <lineage>
        <taxon>Bacteria</taxon>
        <taxon>Pseudomonadati</taxon>
        <taxon>Pseudomonadota</taxon>
        <taxon>Gammaproteobacteria</taxon>
        <taxon>Alteromonadales</taxon>
        <taxon>Alteromonadaceae</taxon>
        <taxon>Glaciecola</taxon>
    </lineage>
</organism>
<name>A0ABU2ZMF9_9ALTE</name>
<dbReference type="Proteomes" id="UP001253545">
    <property type="component" value="Unassembled WGS sequence"/>
</dbReference>
<dbReference type="EMBL" id="JAVRHX010000001">
    <property type="protein sequence ID" value="MDT0593800.1"/>
    <property type="molecule type" value="Genomic_DNA"/>
</dbReference>
<dbReference type="RefSeq" id="WP_311367297.1">
    <property type="nucleotide sequence ID" value="NZ_JAVRHX010000001.1"/>
</dbReference>
<evidence type="ECO:0000313" key="1">
    <source>
        <dbReference type="EMBL" id="MDT0593800.1"/>
    </source>
</evidence>